<keyword evidence="12" id="KW-1185">Reference proteome</keyword>
<keyword evidence="2" id="KW-0963">Cytoplasm</keyword>
<accession>A0ABW2V7N1</accession>
<dbReference type="RefSeq" id="WP_138788630.1">
    <property type="nucleotide sequence ID" value="NZ_JBHTGQ010000041.1"/>
</dbReference>
<evidence type="ECO:0000313" key="12">
    <source>
        <dbReference type="Proteomes" id="UP001596528"/>
    </source>
</evidence>
<dbReference type="Gene3D" id="1.10.10.60">
    <property type="entry name" value="Homeodomain-like"/>
    <property type="match status" value="2"/>
</dbReference>
<proteinExistence type="predicted"/>
<dbReference type="SUPFAM" id="SSF46689">
    <property type="entry name" value="Homeodomain-like"/>
    <property type="match status" value="2"/>
</dbReference>
<dbReference type="SUPFAM" id="SSF52172">
    <property type="entry name" value="CheY-like"/>
    <property type="match status" value="1"/>
</dbReference>
<dbReference type="CDD" id="cd17536">
    <property type="entry name" value="REC_YesN-like"/>
    <property type="match status" value="1"/>
</dbReference>
<dbReference type="Pfam" id="PF12833">
    <property type="entry name" value="HTH_18"/>
    <property type="match status" value="1"/>
</dbReference>
<organism evidence="11 12">
    <name type="scientific">Paenibacillus thermoaerophilus</name>
    <dbReference type="NCBI Taxonomy" id="1215385"/>
    <lineage>
        <taxon>Bacteria</taxon>
        <taxon>Bacillati</taxon>
        <taxon>Bacillota</taxon>
        <taxon>Bacilli</taxon>
        <taxon>Bacillales</taxon>
        <taxon>Paenibacillaceae</taxon>
        <taxon>Paenibacillus</taxon>
    </lineage>
</organism>
<keyword evidence="6" id="KW-0238">DNA-binding</keyword>
<dbReference type="InterPro" id="IPR020449">
    <property type="entry name" value="Tscrpt_reg_AraC-type_HTH"/>
</dbReference>
<keyword evidence="4" id="KW-0902">Two-component regulatory system</keyword>
<evidence type="ECO:0000256" key="4">
    <source>
        <dbReference type="ARBA" id="ARBA00023012"/>
    </source>
</evidence>
<dbReference type="SMART" id="SM00448">
    <property type="entry name" value="REC"/>
    <property type="match status" value="1"/>
</dbReference>
<reference evidence="12" key="1">
    <citation type="journal article" date="2019" name="Int. J. Syst. Evol. Microbiol.">
        <title>The Global Catalogue of Microorganisms (GCM) 10K type strain sequencing project: providing services to taxonomists for standard genome sequencing and annotation.</title>
        <authorList>
            <consortium name="The Broad Institute Genomics Platform"/>
            <consortium name="The Broad Institute Genome Sequencing Center for Infectious Disease"/>
            <person name="Wu L."/>
            <person name="Ma J."/>
        </authorList>
    </citation>
    <scope>NUCLEOTIDE SEQUENCE [LARGE SCALE GENOMIC DNA]</scope>
    <source>
        <strain evidence="12">JCM 18657</strain>
    </source>
</reference>
<dbReference type="InterPro" id="IPR011006">
    <property type="entry name" value="CheY-like_superfamily"/>
</dbReference>
<dbReference type="PROSITE" id="PS01124">
    <property type="entry name" value="HTH_ARAC_FAMILY_2"/>
    <property type="match status" value="1"/>
</dbReference>
<dbReference type="EMBL" id="JBHTGQ010000041">
    <property type="protein sequence ID" value="MFC7751248.1"/>
    <property type="molecule type" value="Genomic_DNA"/>
</dbReference>
<evidence type="ECO:0000256" key="7">
    <source>
        <dbReference type="ARBA" id="ARBA00023163"/>
    </source>
</evidence>
<comment type="caution">
    <text evidence="11">The sequence shown here is derived from an EMBL/GenBank/DDBJ whole genome shotgun (WGS) entry which is preliminary data.</text>
</comment>
<protein>
    <submittedName>
        <fullName evidence="11">Response regulator</fullName>
    </submittedName>
</protein>
<comment type="subcellular location">
    <subcellularLocation>
        <location evidence="1">Cytoplasm</location>
    </subcellularLocation>
</comment>
<feature type="domain" description="HTH araC/xylS-type" evidence="9">
    <location>
        <begin position="166"/>
        <end position="264"/>
    </location>
</feature>
<evidence type="ECO:0000256" key="3">
    <source>
        <dbReference type="ARBA" id="ARBA00022553"/>
    </source>
</evidence>
<keyword evidence="7" id="KW-0804">Transcription</keyword>
<evidence type="ECO:0000259" key="9">
    <source>
        <dbReference type="PROSITE" id="PS01124"/>
    </source>
</evidence>
<feature type="domain" description="Response regulatory" evidence="10">
    <location>
        <begin position="4"/>
        <end position="121"/>
    </location>
</feature>
<keyword evidence="3 8" id="KW-0597">Phosphoprotein</keyword>
<dbReference type="SMART" id="SM00342">
    <property type="entry name" value="HTH_ARAC"/>
    <property type="match status" value="1"/>
</dbReference>
<dbReference type="Gene3D" id="3.40.50.2300">
    <property type="match status" value="1"/>
</dbReference>
<gene>
    <name evidence="11" type="ORF">ACFQWB_15110</name>
</gene>
<evidence type="ECO:0000259" key="10">
    <source>
        <dbReference type="PROSITE" id="PS50110"/>
    </source>
</evidence>
<dbReference type="InterPro" id="IPR018060">
    <property type="entry name" value="HTH_AraC"/>
</dbReference>
<dbReference type="InterPro" id="IPR001789">
    <property type="entry name" value="Sig_transdc_resp-reg_receiver"/>
</dbReference>
<evidence type="ECO:0000256" key="6">
    <source>
        <dbReference type="ARBA" id="ARBA00023125"/>
    </source>
</evidence>
<keyword evidence="5" id="KW-0805">Transcription regulation</keyword>
<dbReference type="InterPro" id="IPR051552">
    <property type="entry name" value="HptR"/>
</dbReference>
<dbReference type="InterPro" id="IPR009057">
    <property type="entry name" value="Homeodomain-like_sf"/>
</dbReference>
<dbReference type="PANTHER" id="PTHR42713">
    <property type="entry name" value="HISTIDINE KINASE-RELATED"/>
    <property type="match status" value="1"/>
</dbReference>
<dbReference type="PANTHER" id="PTHR42713:SF3">
    <property type="entry name" value="TRANSCRIPTIONAL REGULATORY PROTEIN HPTR"/>
    <property type="match status" value="1"/>
</dbReference>
<evidence type="ECO:0000256" key="5">
    <source>
        <dbReference type="ARBA" id="ARBA00023015"/>
    </source>
</evidence>
<dbReference type="Pfam" id="PF00072">
    <property type="entry name" value="Response_reg"/>
    <property type="match status" value="1"/>
</dbReference>
<evidence type="ECO:0000256" key="1">
    <source>
        <dbReference type="ARBA" id="ARBA00004496"/>
    </source>
</evidence>
<name>A0ABW2V7N1_9BACL</name>
<feature type="modified residue" description="4-aspartylphosphate" evidence="8">
    <location>
        <position position="56"/>
    </location>
</feature>
<evidence type="ECO:0000313" key="11">
    <source>
        <dbReference type="EMBL" id="MFC7751248.1"/>
    </source>
</evidence>
<evidence type="ECO:0000256" key="8">
    <source>
        <dbReference type="PROSITE-ProRule" id="PRU00169"/>
    </source>
</evidence>
<dbReference type="PROSITE" id="PS50110">
    <property type="entry name" value="RESPONSE_REGULATORY"/>
    <property type="match status" value="1"/>
</dbReference>
<dbReference type="Proteomes" id="UP001596528">
    <property type="component" value="Unassembled WGS sequence"/>
</dbReference>
<evidence type="ECO:0000256" key="2">
    <source>
        <dbReference type="ARBA" id="ARBA00022490"/>
    </source>
</evidence>
<sequence length="272" mass="31143">MRLKALIADDELHILQNLNAVIRWERLDIEVVGLARTGEQALALATEHGPHLVLSDIRMPNMDGLRFVEALKKAQPDVRVLMITGYQDYEYARTMIRLGVSDYILKPIDYEGLETTIRELASDIRERLEERRLAFDGQSARADAAGAEAAGAEWPPRKKSREQLMKEAGEFIRRNLGRDFGLEDVADHLGISNSYFSLLFKQTYGETFVEHVTRSRIEKAKTLLVQTPYSVTEIGKAVGYADRRYFTKVFQRLTGTIPSEYRERHLTKEDRP</sequence>
<dbReference type="PRINTS" id="PR00032">
    <property type="entry name" value="HTHARAC"/>
</dbReference>